<dbReference type="AlphaFoldDB" id="A0AAV7GDE0"/>
<evidence type="ECO:0000313" key="1">
    <source>
        <dbReference type="EMBL" id="KAH0454486.1"/>
    </source>
</evidence>
<sequence>MFLCFDCLILSRKMRYVINSQLKRILQMNCHESYKKRSRYPEYNIITSIQATVTDNGGMIDESFLLGKESHFYIIFKIGLKFPPTPSPQTRFFMFFFPKNKKKLCYLFYL</sequence>
<dbReference type="EMBL" id="JAGFBR010000015">
    <property type="protein sequence ID" value="KAH0454486.1"/>
    <property type="molecule type" value="Genomic_DNA"/>
</dbReference>
<comment type="caution">
    <text evidence="1">The sequence shown here is derived from an EMBL/GenBank/DDBJ whole genome shotgun (WGS) entry which is preliminary data.</text>
</comment>
<proteinExistence type="predicted"/>
<keyword evidence="2" id="KW-1185">Reference proteome</keyword>
<name>A0AAV7GDE0_DENCH</name>
<dbReference type="Proteomes" id="UP000775213">
    <property type="component" value="Unassembled WGS sequence"/>
</dbReference>
<protein>
    <submittedName>
        <fullName evidence="1">Uncharacterized protein</fullName>
    </submittedName>
</protein>
<reference evidence="1 2" key="1">
    <citation type="journal article" date="2021" name="Hortic Res">
        <title>Chromosome-scale assembly of the Dendrobium chrysotoxum genome enhances the understanding of orchid evolution.</title>
        <authorList>
            <person name="Zhang Y."/>
            <person name="Zhang G.Q."/>
            <person name="Zhang D."/>
            <person name="Liu X.D."/>
            <person name="Xu X.Y."/>
            <person name="Sun W.H."/>
            <person name="Yu X."/>
            <person name="Zhu X."/>
            <person name="Wang Z.W."/>
            <person name="Zhao X."/>
            <person name="Zhong W.Y."/>
            <person name="Chen H."/>
            <person name="Yin W.L."/>
            <person name="Huang T."/>
            <person name="Niu S.C."/>
            <person name="Liu Z.J."/>
        </authorList>
    </citation>
    <scope>NUCLEOTIDE SEQUENCE [LARGE SCALE GENOMIC DNA]</scope>
    <source>
        <strain evidence="1">Lindl</strain>
    </source>
</reference>
<organism evidence="1 2">
    <name type="scientific">Dendrobium chrysotoxum</name>
    <name type="common">Orchid</name>
    <dbReference type="NCBI Taxonomy" id="161865"/>
    <lineage>
        <taxon>Eukaryota</taxon>
        <taxon>Viridiplantae</taxon>
        <taxon>Streptophyta</taxon>
        <taxon>Embryophyta</taxon>
        <taxon>Tracheophyta</taxon>
        <taxon>Spermatophyta</taxon>
        <taxon>Magnoliopsida</taxon>
        <taxon>Liliopsida</taxon>
        <taxon>Asparagales</taxon>
        <taxon>Orchidaceae</taxon>
        <taxon>Epidendroideae</taxon>
        <taxon>Malaxideae</taxon>
        <taxon>Dendrobiinae</taxon>
        <taxon>Dendrobium</taxon>
    </lineage>
</organism>
<evidence type="ECO:0000313" key="2">
    <source>
        <dbReference type="Proteomes" id="UP000775213"/>
    </source>
</evidence>
<gene>
    <name evidence="1" type="ORF">IEQ34_016410</name>
</gene>
<accession>A0AAV7GDE0</accession>